<keyword evidence="4" id="KW-0472">Membrane</keyword>
<keyword evidence="2" id="KW-0863">Zinc-finger</keyword>
<dbReference type="Proteomes" id="UP000824120">
    <property type="component" value="Chromosome 2"/>
</dbReference>
<keyword evidence="7" id="KW-1185">Reference proteome</keyword>
<dbReference type="Gene3D" id="3.30.40.10">
    <property type="entry name" value="Zinc/RING finger domain, C3HC4 (zinc finger)"/>
    <property type="match status" value="1"/>
</dbReference>
<protein>
    <recommendedName>
        <fullName evidence="5">RING-CH-type domain-containing protein</fullName>
    </recommendedName>
</protein>
<dbReference type="SMART" id="SM00744">
    <property type="entry name" value="RINGv"/>
    <property type="match status" value="1"/>
</dbReference>
<keyword evidence="1" id="KW-0479">Metal-binding</keyword>
<evidence type="ECO:0000256" key="4">
    <source>
        <dbReference type="SAM" id="Phobius"/>
    </source>
</evidence>
<evidence type="ECO:0000256" key="3">
    <source>
        <dbReference type="ARBA" id="ARBA00022833"/>
    </source>
</evidence>
<proteinExistence type="predicted"/>
<reference evidence="6 7" key="1">
    <citation type="submission" date="2020-09" db="EMBL/GenBank/DDBJ databases">
        <title>De no assembly of potato wild relative species, Solanum commersonii.</title>
        <authorList>
            <person name="Cho K."/>
        </authorList>
    </citation>
    <scope>NUCLEOTIDE SEQUENCE [LARGE SCALE GENOMIC DNA]</scope>
    <source>
        <strain evidence="6">LZ3.2</strain>
        <tissue evidence="6">Leaf</tissue>
    </source>
</reference>
<dbReference type="Pfam" id="PF12906">
    <property type="entry name" value="RINGv"/>
    <property type="match status" value="1"/>
</dbReference>
<feature type="domain" description="RING-CH-type" evidence="5">
    <location>
        <begin position="67"/>
        <end position="133"/>
    </location>
</feature>
<gene>
    <name evidence="6" type="ORF">H5410_007570</name>
</gene>
<feature type="transmembrane region" description="Helical" evidence="4">
    <location>
        <begin position="170"/>
        <end position="187"/>
    </location>
</feature>
<dbReference type="PROSITE" id="PS51292">
    <property type="entry name" value="ZF_RING_CH"/>
    <property type="match status" value="1"/>
</dbReference>
<dbReference type="AlphaFoldDB" id="A0A9J6ACT8"/>
<accession>A0A9J6ACT8</accession>
<comment type="caution">
    <text evidence="6">The sequence shown here is derived from an EMBL/GenBank/DDBJ whole genome shotgun (WGS) entry which is preliminary data.</text>
</comment>
<dbReference type="PANTHER" id="PTHR46214">
    <property type="entry name" value="ZINC FINGER, RING-CH-TYPE"/>
    <property type="match status" value="1"/>
</dbReference>
<dbReference type="GO" id="GO:0008270">
    <property type="term" value="F:zinc ion binding"/>
    <property type="evidence" value="ECO:0007669"/>
    <property type="project" value="UniProtKB-KW"/>
</dbReference>
<evidence type="ECO:0000313" key="6">
    <source>
        <dbReference type="EMBL" id="KAG5622352.1"/>
    </source>
</evidence>
<dbReference type="SUPFAM" id="SSF57850">
    <property type="entry name" value="RING/U-box"/>
    <property type="match status" value="1"/>
</dbReference>
<keyword evidence="3" id="KW-0862">Zinc</keyword>
<keyword evidence="4" id="KW-0812">Transmembrane</keyword>
<dbReference type="EMBL" id="JACXVP010000002">
    <property type="protein sequence ID" value="KAG5622352.1"/>
    <property type="molecule type" value="Genomic_DNA"/>
</dbReference>
<sequence length="193" mass="21837">MDKEIDTQNQRVVETVITIRLNENLEKRDSGIGGNEVKRKDLKKESFSSVTDVKYGIGDGKLGENLIVDDFEKVCRICHLDTYESGKKFVDLIEIGCGCKGELGFVHSHCAETWFKLKGNRLCEICREIAKNVTGVSDNRFIEEWNEARYIAGGTGSAGRDRGYCRGQPFCNLLIACLIIVFLLPWFCRINLF</sequence>
<dbReference type="OrthoDB" id="1734943at2759"/>
<evidence type="ECO:0000256" key="1">
    <source>
        <dbReference type="ARBA" id="ARBA00022723"/>
    </source>
</evidence>
<evidence type="ECO:0000259" key="5">
    <source>
        <dbReference type="PROSITE" id="PS51292"/>
    </source>
</evidence>
<evidence type="ECO:0000313" key="7">
    <source>
        <dbReference type="Proteomes" id="UP000824120"/>
    </source>
</evidence>
<organism evidence="6 7">
    <name type="scientific">Solanum commersonii</name>
    <name type="common">Commerson's wild potato</name>
    <name type="synonym">Commerson's nightshade</name>
    <dbReference type="NCBI Taxonomy" id="4109"/>
    <lineage>
        <taxon>Eukaryota</taxon>
        <taxon>Viridiplantae</taxon>
        <taxon>Streptophyta</taxon>
        <taxon>Embryophyta</taxon>
        <taxon>Tracheophyta</taxon>
        <taxon>Spermatophyta</taxon>
        <taxon>Magnoliopsida</taxon>
        <taxon>eudicotyledons</taxon>
        <taxon>Gunneridae</taxon>
        <taxon>Pentapetalae</taxon>
        <taxon>asterids</taxon>
        <taxon>lamiids</taxon>
        <taxon>Solanales</taxon>
        <taxon>Solanaceae</taxon>
        <taxon>Solanoideae</taxon>
        <taxon>Solaneae</taxon>
        <taxon>Solanum</taxon>
    </lineage>
</organism>
<dbReference type="InterPro" id="IPR013083">
    <property type="entry name" value="Znf_RING/FYVE/PHD"/>
</dbReference>
<dbReference type="PANTHER" id="PTHR46214:SF28">
    <property type="entry name" value="RING-CH-TYPE DOMAIN-CONTAINING PROTEIN"/>
    <property type="match status" value="1"/>
</dbReference>
<keyword evidence="4" id="KW-1133">Transmembrane helix</keyword>
<name>A0A9J6ACT8_SOLCO</name>
<dbReference type="InterPro" id="IPR011016">
    <property type="entry name" value="Znf_RING-CH"/>
</dbReference>
<evidence type="ECO:0000256" key="2">
    <source>
        <dbReference type="ARBA" id="ARBA00022771"/>
    </source>
</evidence>